<name>J9G6G0_9ZZZZ</name>
<dbReference type="EMBL" id="AMCI01002400">
    <property type="protein sequence ID" value="EJX02827.1"/>
    <property type="molecule type" value="Genomic_DNA"/>
</dbReference>
<proteinExistence type="predicted"/>
<protein>
    <submittedName>
        <fullName evidence="1">Arylsulfatase</fullName>
    </submittedName>
</protein>
<sequence>MTGHDAIQKQHDFLYWEFHETDQIGVRMGDWKLVVKQGTPHLYDLVHDIHEDHDIAEEHPEIIQ</sequence>
<comment type="caution">
    <text evidence="1">The sequence shown here is derived from an EMBL/GenBank/DDBJ whole genome shotgun (WGS) entry which is preliminary data.</text>
</comment>
<gene>
    <name evidence="1" type="ORF">EVA_09077</name>
</gene>
<evidence type="ECO:0000313" key="1">
    <source>
        <dbReference type="EMBL" id="EJX02827.1"/>
    </source>
</evidence>
<dbReference type="AlphaFoldDB" id="J9G6G0"/>
<reference evidence="1" key="1">
    <citation type="journal article" date="2012" name="PLoS ONE">
        <title>Gene sets for utilization of primary and secondary nutrition supplies in the distal gut of endangered iberian lynx.</title>
        <authorList>
            <person name="Alcaide M."/>
            <person name="Messina E."/>
            <person name="Richter M."/>
            <person name="Bargiela R."/>
            <person name="Peplies J."/>
            <person name="Huws S.A."/>
            <person name="Newbold C.J."/>
            <person name="Golyshin P.N."/>
            <person name="Simon M.A."/>
            <person name="Lopez G."/>
            <person name="Yakimov M.M."/>
            <person name="Ferrer M."/>
        </authorList>
    </citation>
    <scope>NUCLEOTIDE SEQUENCE</scope>
</reference>
<dbReference type="InterPro" id="IPR017850">
    <property type="entry name" value="Alkaline_phosphatase_core_sf"/>
</dbReference>
<dbReference type="Gene3D" id="3.30.1120.10">
    <property type="match status" value="1"/>
</dbReference>
<organism evidence="1">
    <name type="scientific">gut metagenome</name>
    <dbReference type="NCBI Taxonomy" id="749906"/>
    <lineage>
        <taxon>unclassified sequences</taxon>
        <taxon>metagenomes</taxon>
        <taxon>organismal metagenomes</taxon>
    </lineage>
</organism>
<dbReference type="SUPFAM" id="SSF53649">
    <property type="entry name" value="Alkaline phosphatase-like"/>
    <property type="match status" value="1"/>
</dbReference>
<feature type="non-terminal residue" evidence="1">
    <location>
        <position position="64"/>
    </location>
</feature>
<accession>J9G6G0</accession>